<dbReference type="InterPro" id="IPR011990">
    <property type="entry name" value="TPR-like_helical_dom_sf"/>
</dbReference>
<evidence type="ECO:0000256" key="3">
    <source>
        <dbReference type="ARBA" id="ARBA00022803"/>
    </source>
</evidence>
<dbReference type="Gene3D" id="1.25.40.10">
    <property type="entry name" value="Tetratricopeptide repeat domain"/>
    <property type="match status" value="1"/>
</dbReference>
<sequence length="181" mass="19748">MTTENDRAVLNHILNPLMPTTDAMNLEGAIADDAPISDDGIEESRLLEKEGIQFAESGHVHKAIEKFNEAIEKCPVNPSAYNNRAQAQRLVGKPDEALLDLNQAISLSGGVGRSACQAFVQRAMIHRLYGDDDLARADFQKAAELGSSFAKMQVIALNPYAAMCNKMLSEVFKDLKKGKSD</sequence>
<gene>
    <name evidence="5" type="ORF">GCK32_010139</name>
</gene>
<dbReference type="Pfam" id="PF13431">
    <property type="entry name" value="TPR_17"/>
    <property type="match status" value="1"/>
</dbReference>
<accession>A0AAN8FR97</accession>
<comment type="similarity">
    <text evidence="1">Belongs to the TTC36 family.</text>
</comment>
<dbReference type="FunFam" id="1.25.40.10:FF:000213">
    <property type="entry name" value="Tetratricopeptide repeat domain 36"/>
    <property type="match status" value="1"/>
</dbReference>
<keyword evidence="2" id="KW-0677">Repeat</keyword>
<evidence type="ECO:0000256" key="4">
    <source>
        <dbReference type="PROSITE-ProRule" id="PRU00339"/>
    </source>
</evidence>
<reference evidence="5 6" key="1">
    <citation type="submission" date="2019-10" db="EMBL/GenBank/DDBJ databases">
        <title>Assembly and Annotation for the nematode Trichostrongylus colubriformis.</title>
        <authorList>
            <person name="Martin J."/>
        </authorList>
    </citation>
    <scope>NUCLEOTIDE SEQUENCE [LARGE SCALE GENOMIC DNA]</scope>
    <source>
        <strain evidence="5">G859</strain>
        <tissue evidence="5">Whole worm</tissue>
    </source>
</reference>
<name>A0AAN8FR97_TRICO</name>
<dbReference type="GO" id="GO:0006570">
    <property type="term" value="P:tyrosine metabolic process"/>
    <property type="evidence" value="ECO:0007669"/>
    <property type="project" value="TreeGrafter"/>
</dbReference>
<evidence type="ECO:0000256" key="2">
    <source>
        <dbReference type="ARBA" id="ARBA00022737"/>
    </source>
</evidence>
<dbReference type="PROSITE" id="PS50005">
    <property type="entry name" value="TPR"/>
    <property type="match status" value="1"/>
</dbReference>
<protein>
    <submittedName>
        <fullName evidence="5">Tetratricopeptide repeat protein 36</fullName>
    </submittedName>
</protein>
<dbReference type="SMART" id="SM00028">
    <property type="entry name" value="TPR"/>
    <property type="match status" value="3"/>
</dbReference>
<keyword evidence="6" id="KW-1185">Reference proteome</keyword>
<proteinExistence type="inferred from homology"/>
<dbReference type="InterPro" id="IPR038906">
    <property type="entry name" value="TTC36"/>
</dbReference>
<comment type="caution">
    <text evidence="5">The sequence shown here is derived from an EMBL/GenBank/DDBJ whole genome shotgun (WGS) entry which is preliminary data.</text>
</comment>
<dbReference type="SUPFAM" id="SSF48452">
    <property type="entry name" value="TPR-like"/>
    <property type="match status" value="1"/>
</dbReference>
<dbReference type="PANTHER" id="PTHR21405">
    <property type="entry name" value="CDNA SEQUENCE BC021608"/>
    <property type="match status" value="1"/>
</dbReference>
<dbReference type="EMBL" id="WIXE01007307">
    <property type="protein sequence ID" value="KAK5980540.1"/>
    <property type="molecule type" value="Genomic_DNA"/>
</dbReference>
<organism evidence="5 6">
    <name type="scientific">Trichostrongylus colubriformis</name>
    <name type="common">Black scour worm</name>
    <dbReference type="NCBI Taxonomy" id="6319"/>
    <lineage>
        <taxon>Eukaryota</taxon>
        <taxon>Metazoa</taxon>
        <taxon>Ecdysozoa</taxon>
        <taxon>Nematoda</taxon>
        <taxon>Chromadorea</taxon>
        <taxon>Rhabditida</taxon>
        <taxon>Rhabditina</taxon>
        <taxon>Rhabditomorpha</taxon>
        <taxon>Strongyloidea</taxon>
        <taxon>Trichostrongylidae</taxon>
        <taxon>Trichostrongylus</taxon>
    </lineage>
</organism>
<dbReference type="AlphaFoldDB" id="A0AAN8FR97"/>
<evidence type="ECO:0000313" key="6">
    <source>
        <dbReference type="Proteomes" id="UP001331761"/>
    </source>
</evidence>
<dbReference type="Proteomes" id="UP001331761">
    <property type="component" value="Unassembled WGS sequence"/>
</dbReference>
<keyword evidence="3 4" id="KW-0802">TPR repeat</keyword>
<feature type="repeat" description="TPR" evidence="4">
    <location>
        <begin position="44"/>
        <end position="77"/>
    </location>
</feature>
<dbReference type="InterPro" id="IPR019734">
    <property type="entry name" value="TPR_rpt"/>
</dbReference>
<evidence type="ECO:0000256" key="1">
    <source>
        <dbReference type="ARBA" id="ARBA00006995"/>
    </source>
</evidence>
<dbReference type="PANTHER" id="PTHR21405:SF0">
    <property type="entry name" value="TETRATRICOPEPTIDE REPEAT PROTEIN 36"/>
    <property type="match status" value="1"/>
</dbReference>
<evidence type="ECO:0000313" key="5">
    <source>
        <dbReference type="EMBL" id="KAK5980540.1"/>
    </source>
</evidence>